<name>A0A371I0N5_MUCPR</name>
<evidence type="ECO:0000313" key="2">
    <source>
        <dbReference type="Proteomes" id="UP000257109"/>
    </source>
</evidence>
<organism evidence="1 2">
    <name type="scientific">Mucuna pruriens</name>
    <name type="common">Velvet bean</name>
    <name type="synonym">Dolichos pruriens</name>
    <dbReference type="NCBI Taxonomy" id="157652"/>
    <lineage>
        <taxon>Eukaryota</taxon>
        <taxon>Viridiplantae</taxon>
        <taxon>Streptophyta</taxon>
        <taxon>Embryophyta</taxon>
        <taxon>Tracheophyta</taxon>
        <taxon>Spermatophyta</taxon>
        <taxon>Magnoliopsida</taxon>
        <taxon>eudicotyledons</taxon>
        <taxon>Gunneridae</taxon>
        <taxon>Pentapetalae</taxon>
        <taxon>rosids</taxon>
        <taxon>fabids</taxon>
        <taxon>Fabales</taxon>
        <taxon>Fabaceae</taxon>
        <taxon>Papilionoideae</taxon>
        <taxon>50 kb inversion clade</taxon>
        <taxon>NPAAA clade</taxon>
        <taxon>indigoferoid/millettioid clade</taxon>
        <taxon>Phaseoleae</taxon>
        <taxon>Mucuna</taxon>
    </lineage>
</organism>
<comment type="caution">
    <text evidence="1">The sequence shown here is derived from an EMBL/GenBank/DDBJ whole genome shotgun (WGS) entry which is preliminary data.</text>
</comment>
<dbReference type="Proteomes" id="UP000257109">
    <property type="component" value="Unassembled WGS sequence"/>
</dbReference>
<gene>
    <name evidence="1" type="ORF">CR513_07150</name>
</gene>
<proteinExistence type="predicted"/>
<dbReference type="EMBL" id="QJKJ01001244">
    <property type="protein sequence ID" value="RDY08605.1"/>
    <property type="molecule type" value="Genomic_DNA"/>
</dbReference>
<feature type="non-terminal residue" evidence="1">
    <location>
        <position position="1"/>
    </location>
</feature>
<keyword evidence="2" id="KW-1185">Reference proteome</keyword>
<sequence>MKPFREGYKRFKQNFFRVVEGELSQVSYLTHLAILTFLYTGYSAKDIAAMRVHSSTSTTPAFEVAPLSATKLTVDVVIVDPVVESSTLVVEFVGRSTTKLVVEVEALWSQERPSKRVAKDVVGGTVDLFLGQLKTTRKREVETG</sequence>
<reference evidence="1" key="1">
    <citation type="submission" date="2018-05" db="EMBL/GenBank/DDBJ databases">
        <title>Draft genome of Mucuna pruriens seed.</title>
        <authorList>
            <person name="Nnadi N.E."/>
            <person name="Vos R."/>
            <person name="Hasami M.H."/>
            <person name="Devisetty U.K."/>
            <person name="Aguiy J.C."/>
        </authorList>
    </citation>
    <scope>NUCLEOTIDE SEQUENCE [LARGE SCALE GENOMIC DNA]</scope>
    <source>
        <strain evidence="1">JCA_2017</strain>
    </source>
</reference>
<protein>
    <submittedName>
        <fullName evidence="1">Uncharacterized protein</fullName>
    </submittedName>
</protein>
<accession>A0A371I0N5</accession>
<evidence type="ECO:0000313" key="1">
    <source>
        <dbReference type="EMBL" id="RDY08605.1"/>
    </source>
</evidence>
<dbReference type="AlphaFoldDB" id="A0A371I0N5"/>